<proteinExistence type="predicted"/>
<feature type="region of interest" description="Disordered" evidence="1">
    <location>
        <begin position="1"/>
        <end position="28"/>
    </location>
</feature>
<organism evidence="3 4">
    <name type="scientific">Cercospora beticola</name>
    <name type="common">Sugarbeet leaf spot fungus</name>
    <dbReference type="NCBI Taxonomy" id="122368"/>
    <lineage>
        <taxon>Eukaryota</taxon>
        <taxon>Fungi</taxon>
        <taxon>Dikarya</taxon>
        <taxon>Ascomycota</taxon>
        <taxon>Pezizomycotina</taxon>
        <taxon>Dothideomycetes</taxon>
        <taxon>Dothideomycetidae</taxon>
        <taxon>Mycosphaerellales</taxon>
        <taxon>Mycosphaerellaceae</taxon>
        <taxon>Cercospora</taxon>
    </lineage>
</organism>
<accession>A0A2G5HHS4</accession>
<feature type="domain" description="DUF7582" evidence="2">
    <location>
        <begin position="75"/>
        <end position="237"/>
    </location>
</feature>
<protein>
    <recommendedName>
        <fullName evidence="2">DUF7582 domain-containing protein</fullName>
    </recommendedName>
</protein>
<dbReference type="InterPro" id="IPR056004">
    <property type="entry name" value="DUF7582"/>
</dbReference>
<evidence type="ECO:0000256" key="1">
    <source>
        <dbReference type="SAM" id="MobiDB-lite"/>
    </source>
</evidence>
<dbReference type="AlphaFoldDB" id="A0A2G5HHS4"/>
<gene>
    <name evidence="3" type="ORF">CB0940_09853</name>
</gene>
<dbReference type="Pfam" id="PF24483">
    <property type="entry name" value="DUF7582"/>
    <property type="match status" value="1"/>
</dbReference>
<dbReference type="Proteomes" id="UP000230605">
    <property type="component" value="Chromosome 7"/>
</dbReference>
<evidence type="ECO:0000313" key="4">
    <source>
        <dbReference type="Proteomes" id="UP000230605"/>
    </source>
</evidence>
<dbReference type="EMBL" id="LKMD01000106">
    <property type="protein sequence ID" value="PIA92136.1"/>
    <property type="molecule type" value="Genomic_DNA"/>
</dbReference>
<comment type="caution">
    <text evidence="3">The sequence shown here is derived from an EMBL/GenBank/DDBJ whole genome shotgun (WGS) entry which is preliminary data.</text>
</comment>
<sequence length="254" mass="28476">MSHRAETSSCTTPLHQSRNQSSSHHDTRAKQSINMCHFCLRGRRDLHLEDLAPVPAAARQPGGTQQPEQQQMTRAEIQAHLHAVAKYLHSKRQYLRVVGVGGVIATLSLGTRNATHDIDIFSDSISPDQANYLRAAVQKVAKKSGLDPHWLNNQTILHIPVDLRGRIQEDAVRQNYVLFDEPGLQVVAAPWLYSFTSKLHRISGSGAGPSRQYDPQDAANFLAKYLQAVRRPSITVSEVKAWMERYKIRITDDS</sequence>
<dbReference type="OrthoDB" id="3642785at2759"/>
<feature type="compositionally biased region" description="Polar residues" evidence="1">
    <location>
        <begin position="7"/>
        <end position="22"/>
    </location>
</feature>
<evidence type="ECO:0000259" key="2">
    <source>
        <dbReference type="Pfam" id="PF24483"/>
    </source>
</evidence>
<evidence type="ECO:0000313" key="3">
    <source>
        <dbReference type="EMBL" id="PIA92136.1"/>
    </source>
</evidence>
<name>A0A2G5HHS4_CERBT</name>
<reference evidence="3 4" key="1">
    <citation type="submission" date="2015-10" db="EMBL/GenBank/DDBJ databases">
        <title>The cercosporin biosynthetic gene cluster was horizontally transferred to several fungal lineages and shown to be expanded in Cercospora beticola based on microsynteny with recipient genomes.</title>
        <authorList>
            <person name="De Jonge R."/>
            <person name="Ebert M.K."/>
            <person name="Suttle J.C."/>
            <person name="Jurick Ii W.M."/>
            <person name="Secor G.A."/>
            <person name="Thomma B.P."/>
            <person name="Van De Peer Y."/>
            <person name="Bolton M.D."/>
        </authorList>
    </citation>
    <scope>NUCLEOTIDE SEQUENCE [LARGE SCALE GENOMIC DNA]</scope>
    <source>
        <strain evidence="3 4">09-40</strain>
    </source>
</reference>